<evidence type="ECO:0000256" key="2">
    <source>
        <dbReference type="ARBA" id="ARBA00022723"/>
    </source>
</evidence>
<feature type="domain" description="C2H2-type" evidence="10">
    <location>
        <begin position="325"/>
        <end position="352"/>
    </location>
</feature>
<dbReference type="Pfam" id="PF00096">
    <property type="entry name" value="zf-C2H2"/>
    <property type="match status" value="5"/>
</dbReference>
<dbReference type="PROSITE" id="PS00028">
    <property type="entry name" value="ZINC_FINGER_C2H2_1"/>
    <property type="match status" value="7"/>
</dbReference>
<dbReference type="InterPro" id="IPR013087">
    <property type="entry name" value="Znf_C2H2_type"/>
</dbReference>
<feature type="domain" description="C2H2-type" evidence="10">
    <location>
        <begin position="413"/>
        <end position="440"/>
    </location>
</feature>
<keyword evidence="3" id="KW-0677">Repeat</keyword>
<feature type="domain" description="ZAD" evidence="11">
    <location>
        <begin position="8"/>
        <end position="78"/>
    </location>
</feature>
<evidence type="ECO:0000256" key="3">
    <source>
        <dbReference type="ARBA" id="ARBA00022737"/>
    </source>
</evidence>
<dbReference type="PANTHER" id="PTHR16515:SF66">
    <property type="entry name" value="C2H2-TYPE DOMAIN-CONTAINING PROTEIN"/>
    <property type="match status" value="1"/>
</dbReference>
<keyword evidence="2 8" id="KW-0479">Metal-binding</keyword>
<dbReference type="SUPFAM" id="SSF57667">
    <property type="entry name" value="beta-beta-alpha zinc fingers"/>
    <property type="match status" value="3"/>
</dbReference>
<dbReference type="SMART" id="SM00868">
    <property type="entry name" value="zf-AD"/>
    <property type="match status" value="1"/>
</dbReference>
<dbReference type="PROSITE" id="PS51915">
    <property type="entry name" value="ZAD"/>
    <property type="match status" value="1"/>
</dbReference>
<evidence type="ECO:0000256" key="5">
    <source>
        <dbReference type="ARBA" id="ARBA00022833"/>
    </source>
</evidence>
<keyword evidence="6" id="KW-0539">Nucleus</keyword>
<dbReference type="FunFam" id="3.30.160.60:FF:000065">
    <property type="entry name" value="B-cell CLL/lymphoma 6, member B"/>
    <property type="match status" value="1"/>
</dbReference>
<dbReference type="EMBL" id="LR899013">
    <property type="protein sequence ID" value="CAD7091477.1"/>
    <property type="molecule type" value="Genomic_DNA"/>
</dbReference>
<keyword evidence="4 7" id="KW-0863">Zinc-finger</keyword>
<dbReference type="GO" id="GO:0008270">
    <property type="term" value="F:zinc ion binding"/>
    <property type="evidence" value="ECO:0007669"/>
    <property type="project" value="UniProtKB-UniRule"/>
</dbReference>
<dbReference type="OrthoDB" id="8117402at2759"/>
<evidence type="ECO:0000256" key="1">
    <source>
        <dbReference type="ARBA" id="ARBA00004123"/>
    </source>
</evidence>
<dbReference type="InParanoid" id="A0A7R8V3H3"/>
<dbReference type="Proteomes" id="UP000594454">
    <property type="component" value="Chromosome 5"/>
</dbReference>
<feature type="binding site" evidence="8">
    <location>
        <position position="54"/>
    </location>
    <ligand>
        <name>Zn(2+)</name>
        <dbReference type="ChEBI" id="CHEBI:29105"/>
    </ligand>
</feature>
<feature type="domain" description="C2H2-type" evidence="10">
    <location>
        <begin position="210"/>
        <end position="237"/>
    </location>
</feature>
<dbReference type="Gene3D" id="3.30.160.60">
    <property type="entry name" value="Classic Zinc Finger"/>
    <property type="match status" value="5"/>
</dbReference>
<evidence type="ECO:0000313" key="13">
    <source>
        <dbReference type="Proteomes" id="UP000594454"/>
    </source>
</evidence>
<proteinExistence type="predicted"/>
<protein>
    <submittedName>
        <fullName evidence="12">Uncharacterized protein</fullName>
    </submittedName>
</protein>
<dbReference type="SMART" id="SM00355">
    <property type="entry name" value="ZnF_C2H2"/>
    <property type="match status" value="7"/>
</dbReference>
<dbReference type="FunFam" id="3.30.160.60:FF:000759">
    <property type="entry name" value="zinc finger protein 16"/>
    <property type="match status" value="1"/>
</dbReference>
<evidence type="ECO:0000256" key="6">
    <source>
        <dbReference type="ARBA" id="ARBA00023242"/>
    </source>
</evidence>
<dbReference type="GO" id="GO:1990837">
    <property type="term" value="F:sequence-specific double-stranded DNA binding"/>
    <property type="evidence" value="ECO:0007669"/>
    <property type="project" value="UniProtKB-ARBA"/>
</dbReference>
<dbReference type="GO" id="GO:0005634">
    <property type="term" value="C:nucleus"/>
    <property type="evidence" value="ECO:0007669"/>
    <property type="project" value="UniProtKB-SubCell"/>
</dbReference>
<dbReference type="PANTHER" id="PTHR16515">
    <property type="entry name" value="PR DOMAIN ZINC FINGER PROTEIN"/>
    <property type="match status" value="1"/>
</dbReference>
<dbReference type="SUPFAM" id="SSF57716">
    <property type="entry name" value="Glucocorticoid receptor-like (DNA-binding domain)"/>
    <property type="match status" value="1"/>
</dbReference>
<dbReference type="InterPro" id="IPR050331">
    <property type="entry name" value="Zinc_finger"/>
</dbReference>
<dbReference type="InterPro" id="IPR036236">
    <property type="entry name" value="Znf_C2H2_sf"/>
</dbReference>
<dbReference type="FunCoup" id="A0A7R8V3H3">
    <property type="interactions" value="80"/>
</dbReference>
<feature type="domain" description="C2H2-type" evidence="10">
    <location>
        <begin position="355"/>
        <end position="382"/>
    </location>
</feature>
<sequence>MFLKFASSICRVCLGPDAKIGLFGEDGNDHKFKSTTNLQIFEDDGLPSSLCGNCSERLNSAYEFQQQSMASDVHLRTFVHTVNTKFASEIGNFQQNSQQNRGDSMISEHTIHSTNDERECEDDPNKQRTMLEIEVLPENLADNTKMGNEDESEVITLNYTYVEPLVEQSCEEAENKEEMYVEKSANFSEGNNEEEDFLDETIRPHPSDATLCHICNKTFSSRTNLTRHILTHSDAKPFQCSVCQSAFTQKGSLKQHMLRHTGEKPHTCTMCGRGFSRKRLLSMHQRIHTGEKPFRCEDCNLCFTVKEGLRRHNIRKHSSYRGQIYTCEICDKKLHSKYTFRNHMFLHNKEGKNKISCKYCCKSFGTKQSLQTHLRIHDESAHQREELSANNETEAEPDVIDSDQEGSESEDSFLCEECNEVFISREEFLNHLKMHQTLEQMTATDDI</sequence>
<comment type="subcellular location">
    <subcellularLocation>
        <location evidence="1">Nucleus</location>
    </subcellularLocation>
</comment>
<reference evidence="12 13" key="1">
    <citation type="submission" date="2020-11" db="EMBL/GenBank/DDBJ databases">
        <authorList>
            <person name="Wallbank WR R."/>
            <person name="Pardo Diaz C."/>
            <person name="Kozak K."/>
            <person name="Martin S."/>
            <person name="Jiggins C."/>
            <person name="Moest M."/>
            <person name="Warren A I."/>
            <person name="Generalovic N T."/>
            <person name="Byers J.R.P. K."/>
            <person name="Montejo-Kovacevich G."/>
            <person name="Yen C E."/>
        </authorList>
    </citation>
    <scope>NUCLEOTIDE SEQUENCE [LARGE SCALE GENOMIC DNA]</scope>
</reference>
<dbReference type="GO" id="GO:0010468">
    <property type="term" value="P:regulation of gene expression"/>
    <property type="evidence" value="ECO:0007669"/>
    <property type="project" value="TreeGrafter"/>
</dbReference>
<gene>
    <name evidence="12" type="ORF">HERILL_LOCUS13892</name>
</gene>
<accession>A0A7R8V3H3</accession>
<evidence type="ECO:0000259" key="11">
    <source>
        <dbReference type="PROSITE" id="PS51915"/>
    </source>
</evidence>
<evidence type="ECO:0000256" key="4">
    <source>
        <dbReference type="ARBA" id="ARBA00022771"/>
    </source>
</evidence>
<dbReference type="PROSITE" id="PS50157">
    <property type="entry name" value="ZINC_FINGER_C2H2_2"/>
    <property type="match status" value="7"/>
</dbReference>
<feature type="region of interest" description="Disordered" evidence="9">
    <location>
        <begin position="379"/>
        <end position="407"/>
    </location>
</feature>
<name>A0A7R8V3H3_HERIL</name>
<feature type="binding site" evidence="8">
    <location>
        <position position="13"/>
    </location>
    <ligand>
        <name>Zn(2+)</name>
        <dbReference type="ChEBI" id="CHEBI:29105"/>
    </ligand>
</feature>
<keyword evidence="5 8" id="KW-0862">Zinc</keyword>
<dbReference type="AlphaFoldDB" id="A0A7R8V3H3"/>
<dbReference type="InterPro" id="IPR012934">
    <property type="entry name" value="Znf_AD"/>
</dbReference>
<feature type="binding site" evidence="8">
    <location>
        <position position="51"/>
    </location>
    <ligand>
        <name>Zn(2+)</name>
        <dbReference type="ChEBI" id="CHEBI:29105"/>
    </ligand>
</feature>
<evidence type="ECO:0000313" key="12">
    <source>
        <dbReference type="EMBL" id="CAD7091477.1"/>
    </source>
</evidence>
<keyword evidence="13" id="KW-1185">Reference proteome</keyword>
<evidence type="ECO:0000256" key="9">
    <source>
        <dbReference type="SAM" id="MobiDB-lite"/>
    </source>
</evidence>
<feature type="domain" description="C2H2-type" evidence="10">
    <location>
        <begin position="294"/>
        <end position="322"/>
    </location>
</feature>
<feature type="compositionally biased region" description="Acidic residues" evidence="9">
    <location>
        <begin position="393"/>
        <end position="407"/>
    </location>
</feature>
<feature type="domain" description="C2H2-type" evidence="10">
    <location>
        <begin position="238"/>
        <end position="265"/>
    </location>
</feature>
<organism evidence="12 13">
    <name type="scientific">Hermetia illucens</name>
    <name type="common">Black soldier fly</name>
    <dbReference type="NCBI Taxonomy" id="343691"/>
    <lineage>
        <taxon>Eukaryota</taxon>
        <taxon>Metazoa</taxon>
        <taxon>Ecdysozoa</taxon>
        <taxon>Arthropoda</taxon>
        <taxon>Hexapoda</taxon>
        <taxon>Insecta</taxon>
        <taxon>Pterygota</taxon>
        <taxon>Neoptera</taxon>
        <taxon>Endopterygota</taxon>
        <taxon>Diptera</taxon>
        <taxon>Brachycera</taxon>
        <taxon>Stratiomyomorpha</taxon>
        <taxon>Stratiomyidae</taxon>
        <taxon>Hermetiinae</taxon>
        <taxon>Hermetia</taxon>
    </lineage>
</organism>
<evidence type="ECO:0000256" key="8">
    <source>
        <dbReference type="PROSITE-ProRule" id="PRU01263"/>
    </source>
</evidence>
<dbReference type="Gene3D" id="3.40.1800.20">
    <property type="match status" value="1"/>
</dbReference>
<feature type="domain" description="C2H2-type" evidence="10">
    <location>
        <begin position="266"/>
        <end position="293"/>
    </location>
</feature>
<dbReference type="FunFam" id="3.30.160.60:FF:000303">
    <property type="entry name" value="Zinc finger protein 41"/>
    <property type="match status" value="1"/>
</dbReference>
<evidence type="ECO:0000259" key="10">
    <source>
        <dbReference type="PROSITE" id="PS50157"/>
    </source>
</evidence>
<feature type="binding site" evidence="8">
    <location>
        <position position="10"/>
    </location>
    <ligand>
        <name>Zn(2+)</name>
        <dbReference type="ChEBI" id="CHEBI:29105"/>
    </ligand>
</feature>
<dbReference type="Pfam" id="PF07776">
    <property type="entry name" value="zf-AD"/>
    <property type="match status" value="1"/>
</dbReference>
<dbReference type="Pfam" id="PF13894">
    <property type="entry name" value="zf-C2H2_4"/>
    <property type="match status" value="1"/>
</dbReference>
<evidence type="ECO:0000256" key="7">
    <source>
        <dbReference type="PROSITE-ProRule" id="PRU00042"/>
    </source>
</evidence>